<organism evidence="7 8">
    <name type="scientific">Novosphingobium resinovorum</name>
    <dbReference type="NCBI Taxonomy" id="158500"/>
    <lineage>
        <taxon>Bacteria</taxon>
        <taxon>Pseudomonadati</taxon>
        <taxon>Pseudomonadota</taxon>
        <taxon>Alphaproteobacteria</taxon>
        <taxon>Sphingomonadales</taxon>
        <taxon>Sphingomonadaceae</taxon>
        <taxon>Novosphingobium</taxon>
    </lineage>
</organism>
<feature type="domain" description="HTH tetR-type" evidence="6">
    <location>
        <begin position="33"/>
        <end position="93"/>
    </location>
</feature>
<dbReference type="SUPFAM" id="SSF46689">
    <property type="entry name" value="Homeodomain-like"/>
    <property type="match status" value="1"/>
</dbReference>
<protein>
    <recommendedName>
        <fullName evidence="6">HTH tetR-type domain-containing protein</fullName>
    </recommendedName>
</protein>
<keyword evidence="7" id="KW-0614">Plasmid</keyword>
<dbReference type="InterPro" id="IPR050109">
    <property type="entry name" value="HTH-type_TetR-like_transc_reg"/>
</dbReference>
<feature type="region of interest" description="Disordered" evidence="5">
    <location>
        <begin position="1"/>
        <end position="25"/>
    </location>
</feature>
<dbReference type="PANTHER" id="PTHR30055:SF234">
    <property type="entry name" value="HTH-TYPE TRANSCRIPTIONAL REGULATOR BETI"/>
    <property type="match status" value="1"/>
</dbReference>
<proteinExistence type="predicted"/>
<gene>
    <name evidence="7" type="ORF">BES08_27015</name>
</gene>
<dbReference type="KEGG" id="nre:BES08_27015"/>
<dbReference type="PANTHER" id="PTHR30055">
    <property type="entry name" value="HTH-TYPE TRANSCRIPTIONAL REGULATOR RUTR"/>
    <property type="match status" value="1"/>
</dbReference>
<dbReference type="GO" id="GO:0003700">
    <property type="term" value="F:DNA-binding transcription factor activity"/>
    <property type="evidence" value="ECO:0007669"/>
    <property type="project" value="TreeGrafter"/>
</dbReference>
<accession>A0A1D8AEG0</accession>
<dbReference type="InterPro" id="IPR036271">
    <property type="entry name" value="Tet_transcr_reg_TetR-rel_C_sf"/>
</dbReference>
<evidence type="ECO:0000256" key="1">
    <source>
        <dbReference type="ARBA" id="ARBA00023015"/>
    </source>
</evidence>
<dbReference type="RefSeq" id="WP_069709895.1">
    <property type="nucleotide sequence ID" value="NZ_CP017077.1"/>
</dbReference>
<evidence type="ECO:0000259" key="6">
    <source>
        <dbReference type="PROSITE" id="PS50977"/>
    </source>
</evidence>
<dbReference type="Pfam" id="PF00440">
    <property type="entry name" value="TetR_N"/>
    <property type="match status" value="1"/>
</dbReference>
<reference evidence="8" key="1">
    <citation type="journal article" date="2017" name="J. Biotechnol.">
        <title>Complete genome sequence of Novosphingobium resinovorum SA1, a versatile xenobiotic-degrading bacterium capable of utilizing sulfanilic acid.</title>
        <authorList>
            <person name="Hegedus B."/>
            <person name="Kos P.B."/>
            <person name="Balint B."/>
            <person name="Maroti G."/>
            <person name="Gan H.M."/>
            <person name="Perei K."/>
            <person name="Rakhely G."/>
        </authorList>
    </citation>
    <scope>NUCLEOTIDE SEQUENCE [LARGE SCALE GENOMIC DNA]</scope>
    <source>
        <strain evidence="8">SA1</strain>
    </source>
</reference>
<dbReference type="Gene3D" id="1.10.357.10">
    <property type="entry name" value="Tetracycline Repressor, domain 2"/>
    <property type="match status" value="1"/>
</dbReference>
<sequence length="241" mass="27272">MSKVENAAKTKPKAKAKPKGQNKVGQVMRNKGLSTRRRIIDQTMLLLRETPAHRLSSADVARACGLTPPALYLYFAGVPEVVLARLEEIMTLRHPYMDMLEEPWPETQLWDRARRFVRAYAAYWQEYEVALHYRNLMSEQGDERFMRMRVEMTKPIGKRLEQRVAESQQSGFIPKELSVPETAGAALSLVDHCAATASSPYGSFGDSRWDRDRFLDAAAFMLIGMVRGKYRSDEEAAAAAG</sequence>
<keyword evidence="1" id="KW-0805">Transcription regulation</keyword>
<name>A0A1D8AEG0_9SPHN</name>
<dbReference type="InterPro" id="IPR009057">
    <property type="entry name" value="Homeodomain-like_sf"/>
</dbReference>
<dbReference type="InterPro" id="IPR011075">
    <property type="entry name" value="TetR_C"/>
</dbReference>
<evidence type="ECO:0000256" key="5">
    <source>
        <dbReference type="SAM" id="MobiDB-lite"/>
    </source>
</evidence>
<dbReference type="EMBL" id="CP017077">
    <property type="protein sequence ID" value="AOR80508.1"/>
    <property type="molecule type" value="Genomic_DNA"/>
</dbReference>
<dbReference type="GO" id="GO:0000976">
    <property type="term" value="F:transcription cis-regulatory region binding"/>
    <property type="evidence" value="ECO:0007669"/>
    <property type="project" value="TreeGrafter"/>
</dbReference>
<dbReference type="Gene3D" id="1.10.10.60">
    <property type="entry name" value="Homeodomain-like"/>
    <property type="match status" value="1"/>
</dbReference>
<dbReference type="Pfam" id="PF19352">
    <property type="entry name" value="TetR_C_38"/>
    <property type="match status" value="1"/>
</dbReference>
<dbReference type="AlphaFoldDB" id="A0A1D8AEG0"/>
<evidence type="ECO:0000256" key="2">
    <source>
        <dbReference type="ARBA" id="ARBA00023125"/>
    </source>
</evidence>
<dbReference type="InterPro" id="IPR001647">
    <property type="entry name" value="HTH_TetR"/>
</dbReference>
<evidence type="ECO:0000256" key="3">
    <source>
        <dbReference type="ARBA" id="ARBA00023163"/>
    </source>
</evidence>
<geneLocation type="plasmid" evidence="7 8">
    <name>pSA2</name>
</geneLocation>
<feature type="DNA-binding region" description="H-T-H motif" evidence="4">
    <location>
        <begin position="56"/>
        <end position="75"/>
    </location>
</feature>
<evidence type="ECO:0000313" key="8">
    <source>
        <dbReference type="Proteomes" id="UP000094626"/>
    </source>
</evidence>
<evidence type="ECO:0000256" key="4">
    <source>
        <dbReference type="PROSITE-ProRule" id="PRU00335"/>
    </source>
</evidence>
<dbReference type="PROSITE" id="PS50977">
    <property type="entry name" value="HTH_TETR_2"/>
    <property type="match status" value="1"/>
</dbReference>
<evidence type="ECO:0000313" key="7">
    <source>
        <dbReference type="EMBL" id="AOR80508.1"/>
    </source>
</evidence>
<dbReference type="SUPFAM" id="SSF48498">
    <property type="entry name" value="Tetracyclin repressor-like, C-terminal domain"/>
    <property type="match status" value="1"/>
</dbReference>
<keyword evidence="3" id="KW-0804">Transcription</keyword>
<dbReference type="OrthoDB" id="4265761at2"/>
<dbReference type="Proteomes" id="UP000094626">
    <property type="component" value="Plasmid pSA2"/>
</dbReference>
<feature type="compositionally biased region" description="Basic residues" evidence="5">
    <location>
        <begin position="10"/>
        <end position="20"/>
    </location>
</feature>
<keyword evidence="2 4" id="KW-0238">DNA-binding</keyword>
<keyword evidence="8" id="KW-1185">Reference proteome</keyword>